<evidence type="ECO:0008006" key="5">
    <source>
        <dbReference type="Google" id="ProtNLM"/>
    </source>
</evidence>
<dbReference type="PANTHER" id="PTHR46725:SF1">
    <property type="entry name" value="COILED-COIL DOMAIN-CONTAINING PROTEIN 57"/>
    <property type="match status" value="1"/>
</dbReference>
<feature type="coiled-coil region" evidence="1">
    <location>
        <begin position="621"/>
        <end position="648"/>
    </location>
</feature>
<dbReference type="GO" id="GO:0045931">
    <property type="term" value="P:positive regulation of mitotic cell cycle"/>
    <property type="evidence" value="ECO:0007669"/>
    <property type="project" value="TreeGrafter"/>
</dbReference>
<dbReference type="EMBL" id="UYJE01001154">
    <property type="protein sequence ID" value="VDH99581.1"/>
    <property type="molecule type" value="Genomic_DNA"/>
</dbReference>
<feature type="region of interest" description="Disordered" evidence="2">
    <location>
        <begin position="1003"/>
        <end position="1063"/>
    </location>
</feature>
<dbReference type="GO" id="GO:0007020">
    <property type="term" value="P:microtubule nucleation"/>
    <property type="evidence" value="ECO:0007669"/>
    <property type="project" value="TreeGrafter"/>
</dbReference>
<protein>
    <recommendedName>
        <fullName evidence="5">Coiled-coil domain-containing protein 57</fullName>
    </recommendedName>
</protein>
<keyword evidence="1" id="KW-0175">Coiled coil</keyword>
<feature type="compositionally biased region" description="Basic and acidic residues" evidence="2">
    <location>
        <begin position="1014"/>
        <end position="1030"/>
    </location>
</feature>
<feature type="region of interest" description="Disordered" evidence="2">
    <location>
        <begin position="765"/>
        <end position="784"/>
    </location>
</feature>
<dbReference type="GO" id="GO:0060271">
    <property type="term" value="P:cilium assembly"/>
    <property type="evidence" value="ECO:0007669"/>
    <property type="project" value="TreeGrafter"/>
</dbReference>
<comment type="caution">
    <text evidence="3">The sequence shown here is derived from an EMBL/GenBank/DDBJ whole genome shotgun (WGS) entry which is preliminary data.</text>
</comment>
<accession>A0A8B6C502</accession>
<dbReference type="PANTHER" id="PTHR46725">
    <property type="entry name" value="COILED-COIL DOMAIN-CONTAINING PROTEIN 57"/>
    <property type="match status" value="1"/>
</dbReference>
<keyword evidence="4" id="KW-1185">Reference proteome</keyword>
<gene>
    <name evidence="3" type="ORF">MGAL_10B048753</name>
</gene>
<sequence>MADNTERKSNWKELAAQKEREWKEVTELRMETLEAAYVEKDKQLNEEKSKLQKLKEDFKYNLKLLEERDQELDRYDKMFVDLKTELSMKNGETSELKIQIDDLKSVIGRDNQAKDELQRHYQQRLKEKQAEVDSFKCNKDAELQDERKEFEQFKRNLQRKMTEVEEELDTQRRELETSYEDVLKKREHEFRINSNEMNSKVLEYELKAKLLAKELEIMKSMQKKNSDEYKQVETSNVQLDKILKEKDWELADCKAMYTAKTTELENKLQQTELSMNRMKEDFQRKHAEMDRYGREKEAALAKVKEGYAEREQSLQNTIRDLQSKLEDSQVEIRKLQWSYSDLQKEKEIQAEKLNDEIVQLKEKWDKQIVEVSRSQVNKDIEVQTRRENEEKLRAEINQKKQDIERYKKELSQAADREASLDRSQAQLELDWQRRFEDVERNQYEKSEELIQKLTRNRDDALATVKEKNRELEHRETLIRTLYRDREQALSTLKKHGITVDKNINVDIEKGLNFVDKEQVENLKQQNQSLKSVIKEMRTQMENLGHDLPQMTLMDPVKKDSSDEYVTDLEDEIKKLRQKTRDLESQISNTRKHGQIPAVSMVTNENDVMSQVKDNHIVKCHIQSLNETLGALRTEKIELSAQVKKQQARIIYLDNLVDKLSKEPKTKQIEIDQLQYEVGAQGRRSVAEIASLKQRVSDLEIQLVEARKEADEYYKGNLEKNMDISSLSQQISQLKIDLSEKRPVVNFGAQELVIQQLQDEMSRLKQQASHVTSSGPIRKQSSNVQVEELQEKLKSAAKHIAQLAKERQQLIEMGNRLRAELKKAGVAPPSNPHSTSYIPPSNQPTTRDIPPSNQPTTRHIPPSNQPTTRDIPPSLQSEDPTNPLSQQFLNKLTQLEKLQYELTKQQLQYAQKFPEDGKSTMGSTSNNNNNGQEEYRPPSILKKSIDFADQDEYMDVRGSYGDRSLASTNISIPDSDGKTPREQLGISMSSVGGESLQEIWKLLEDRPTPTPRSPLRKDTRNTRSAEGKSSSEDFVLQGSKPKYEQRSKSQPYRPSVKPAKKKVMNKQHVKVFGQGAADIT</sequence>
<evidence type="ECO:0000256" key="2">
    <source>
        <dbReference type="SAM" id="MobiDB-lite"/>
    </source>
</evidence>
<name>A0A8B6C502_MYTGA</name>
<dbReference type="OrthoDB" id="568502at2759"/>
<dbReference type="GO" id="GO:0034451">
    <property type="term" value="C:centriolar satellite"/>
    <property type="evidence" value="ECO:0007669"/>
    <property type="project" value="TreeGrafter"/>
</dbReference>
<feature type="compositionally biased region" description="Polar residues" evidence="2">
    <location>
        <begin position="831"/>
        <end position="845"/>
    </location>
</feature>
<feature type="coiled-coil region" evidence="1">
    <location>
        <begin position="30"/>
        <end position="68"/>
    </location>
</feature>
<dbReference type="GO" id="GO:0007099">
    <property type="term" value="P:centriole replication"/>
    <property type="evidence" value="ECO:0007669"/>
    <property type="project" value="TreeGrafter"/>
</dbReference>
<proteinExistence type="predicted"/>
<evidence type="ECO:0000313" key="3">
    <source>
        <dbReference type="EMBL" id="VDH99581.1"/>
    </source>
</evidence>
<feature type="region of interest" description="Disordered" evidence="2">
    <location>
        <begin position="958"/>
        <end position="984"/>
    </location>
</feature>
<dbReference type="InterPro" id="IPR042481">
    <property type="entry name" value="CCDC57"/>
</dbReference>
<dbReference type="AlphaFoldDB" id="A0A8B6C502"/>
<feature type="region of interest" description="Disordered" evidence="2">
    <location>
        <begin position="824"/>
        <end position="883"/>
    </location>
</feature>
<evidence type="ECO:0000256" key="1">
    <source>
        <dbReference type="SAM" id="Coils"/>
    </source>
</evidence>
<dbReference type="GO" id="GO:0005814">
    <property type="term" value="C:centriole"/>
    <property type="evidence" value="ECO:0007669"/>
    <property type="project" value="TreeGrafter"/>
</dbReference>
<feature type="coiled-coil region" evidence="1">
    <location>
        <begin position="261"/>
        <end position="470"/>
    </location>
</feature>
<dbReference type="Proteomes" id="UP000596742">
    <property type="component" value="Unassembled WGS sequence"/>
</dbReference>
<feature type="coiled-coil region" evidence="1">
    <location>
        <begin position="519"/>
        <end position="592"/>
    </location>
</feature>
<feature type="region of interest" description="Disordered" evidence="2">
    <location>
        <begin position="914"/>
        <end position="937"/>
    </location>
</feature>
<feature type="coiled-coil region" evidence="1">
    <location>
        <begin position="140"/>
        <end position="185"/>
    </location>
</feature>
<reference evidence="3" key="1">
    <citation type="submission" date="2018-11" db="EMBL/GenBank/DDBJ databases">
        <authorList>
            <person name="Alioto T."/>
            <person name="Alioto T."/>
        </authorList>
    </citation>
    <scope>NUCLEOTIDE SEQUENCE</scope>
</reference>
<organism evidence="3 4">
    <name type="scientific">Mytilus galloprovincialis</name>
    <name type="common">Mediterranean mussel</name>
    <dbReference type="NCBI Taxonomy" id="29158"/>
    <lineage>
        <taxon>Eukaryota</taxon>
        <taxon>Metazoa</taxon>
        <taxon>Spiralia</taxon>
        <taxon>Lophotrochozoa</taxon>
        <taxon>Mollusca</taxon>
        <taxon>Bivalvia</taxon>
        <taxon>Autobranchia</taxon>
        <taxon>Pteriomorphia</taxon>
        <taxon>Mytilida</taxon>
        <taxon>Mytiloidea</taxon>
        <taxon>Mytilidae</taxon>
        <taxon>Mytilinae</taxon>
        <taxon>Mytilus</taxon>
    </lineage>
</organism>
<dbReference type="GO" id="GO:0005876">
    <property type="term" value="C:spindle microtubule"/>
    <property type="evidence" value="ECO:0007669"/>
    <property type="project" value="TreeGrafter"/>
</dbReference>
<feature type="compositionally biased region" description="Polar residues" evidence="2">
    <location>
        <begin position="873"/>
        <end position="883"/>
    </location>
</feature>
<evidence type="ECO:0000313" key="4">
    <source>
        <dbReference type="Proteomes" id="UP000596742"/>
    </source>
</evidence>